<evidence type="ECO:0000313" key="2">
    <source>
        <dbReference type="EMBL" id="RZB46799.1"/>
    </source>
</evidence>
<protein>
    <submittedName>
        <fullName evidence="1">Uncharacterized protein</fullName>
    </submittedName>
</protein>
<keyword evidence="3" id="KW-1185">Reference proteome</keyword>
<dbReference type="Proteomes" id="UP000053555">
    <property type="component" value="Unassembled WGS sequence"/>
</dbReference>
<sequence>MSLGYCTIRSTPRKFGISFTVPDRVTAEINDKKRVIGKHPLRITRIPSGGPSEFHRIMQEVEKGPSSTLTLKKRKNYDDDDTKEEYLVSHKRAYHRSRFNDWYVQVFYFENCGQNQPSEPNT</sequence>
<dbReference type="EMBL" id="QZWG01000019">
    <property type="protein sequence ID" value="RZB46799.1"/>
    <property type="molecule type" value="Genomic_DNA"/>
</dbReference>
<proteinExistence type="predicted"/>
<evidence type="ECO:0000313" key="1">
    <source>
        <dbReference type="EMBL" id="KHN16266.1"/>
    </source>
</evidence>
<reference evidence="1" key="1">
    <citation type="submission" date="2014-07" db="EMBL/GenBank/DDBJ databases">
        <title>Identification of a novel salt tolerance gene in wild soybean by whole-genome sequencing.</title>
        <authorList>
            <person name="Lam H.-M."/>
            <person name="Qi X."/>
            <person name="Li M.-W."/>
            <person name="Liu X."/>
            <person name="Xie M."/>
            <person name="Ni M."/>
            <person name="Xu X."/>
        </authorList>
    </citation>
    <scope>NUCLEOTIDE SEQUENCE [LARGE SCALE GENOMIC DNA]</scope>
    <source>
        <tissue evidence="1">Root</tissue>
    </source>
</reference>
<accession>A0A0B2Q3Z7</accession>
<dbReference type="Proteomes" id="UP000289340">
    <property type="component" value="Chromosome 19"/>
</dbReference>
<reference evidence="2 3" key="2">
    <citation type="submission" date="2018-09" db="EMBL/GenBank/DDBJ databases">
        <title>A high-quality reference genome of wild soybean provides a powerful tool to mine soybean genomes.</title>
        <authorList>
            <person name="Xie M."/>
            <person name="Chung C.Y.L."/>
            <person name="Li M.-W."/>
            <person name="Wong F.-L."/>
            <person name="Chan T.-F."/>
            <person name="Lam H.-M."/>
        </authorList>
    </citation>
    <scope>NUCLEOTIDE SEQUENCE [LARGE SCALE GENOMIC DNA]</scope>
    <source>
        <strain evidence="3">cv. W05</strain>
        <tissue evidence="2">Hypocotyl of etiolated seedlings</tissue>
    </source>
</reference>
<dbReference type="AlphaFoldDB" id="A0A0B2Q3Z7"/>
<dbReference type="EMBL" id="KN660588">
    <property type="protein sequence ID" value="KHN16266.1"/>
    <property type="molecule type" value="Genomic_DNA"/>
</dbReference>
<evidence type="ECO:0000313" key="3">
    <source>
        <dbReference type="Proteomes" id="UP000289340"/>
    </source>
</evidence>
<name>A0A0B2Q3Z7_GLYSO</name>
<gene>
    <name evidence="2" type="ORF">D0Y65_050723</name>
    <name evidence="1" type="ORF">glysoja_048928</name>
</gene>
<organism evidence="1">
    <name type="scientific">Glycine soja</name>
    <name type="common">Wild soybean</name>
    <dbReference type="NCBI Taxonomy" id="3848"/>
    <lineage>
        <taxon>Eukaryota</taxon>
        <taxon>Viridiplantae</taxon>
        <taxon>Streptophyta</taxon>
        <taxon>Embryophyta</taxon>
        <taxon>Tracheophyta</taxon>
        <taxon>Spermatophyta</taxon>
        <taxon>Magnoliopsida</taxon>
        <taxon>eudicotyledons</taxon>
        <taxon>Gunneridae</taxon>
        <taxon>Pentapetalae</taxon>
        <taxon>rosids</taxon>
        <taxon>fabids</taxon>
        <taxon>Fabales</taxon>
        <taxon>Fabaceae</taxon>
        <taxon>Papilionoideae</taxon>
        <taxon>50 kb inversion clade</taxon>
        <taxon>NPAAA clade</taxon>
        <taxon>indigoferoid/millettioid clade</taxon>
        <taxon>Phaseoleae</taxon>
        <taxon>Glycine</taxon>
        <taxon>Glycine subgen. Soja</taxon>
    </lineage>
</organism>